<evidence type="ECO:0000259" key="1">
    <source>
        <dbReference type="Pfam" id="PF13349"/>
    </source>
</evidence>
<evidence type="ECO:0000313" key="3">
    <source>
        <dbReference type="Proteomes" id="UP001302349"/>
    </source>
</evidence>
<dbReference type="Pfam" id="PF13349">
    <property type="entry name" value="DUF4097"/>
    <property type="match status" value="1"/>
</dbReference>
<name>A0ABZ0IRH5_9BACT</name>
<protein>
    <recommendedName>
        <fullName evidence="1">DUF4097 domain-containing protein</fullName>
    </recommendedName>
</protein>
<dbReference type="EMBL" id="CP136051">
    <property type="protein sequence ID" value="WOK06580.1"/>
    <property type="molecule type" value="Genomic_DNA"/>
</dbReference>
<gene>
    <name evidence="2" type="ORF">RT717_26245</name>
</gene>
<sequence length="288" mass="32203">MKNLLLIIFLVGCFGYARATETEKIKIEKTLKFATPSPDNVLEIYNINGSLQIEGYDGQEIMVTAELTLTAKTQELLEKGKREMSLGVWEDDSALVLYNKAPFIHNQRVEGPCNCNWNWGKDVNYEFSFDFKVKVPRSVNLNVRTVNDGFITVDGMNSNVSAHHVNGDVTLTQMGGSVEAKTINGELLVRHTKAPTGGNSYYSLNGDVNVYYPGEPDADITFKSFNGSFYTDMERMEVMPPAWTKEVTEKNGSTKYKLTQKNNIKVGKGGNLLAFETFNGDIYVKKSK</sequence>
<evidence type="ECO:0000313" key="2">
    <source>
        <dbReference type="EMBL" id="WOK06580.1"/>
    </source>
</evidence>
<dbReference type="InterPro" id="IPR025164">
    <property type="entry name" value="Toastrack_DUF4097"/>
</dbReference>
<proteinExistence type="predicted"/>
<dbReference type="RefSeq" id="WP_317489294.1">
    <property type="nucleotide sequence ID" value="NZ_CP136051.1"/>
</dbReference>
<reference evidence="2 3" key="1">
    <citation type="journal article" date="2023" name="Microbiol. Resour. Announc.">
        <title>Complete Genome Sequence of Imperialibacter roseus strain P4T.</title>
        <authorList>
            <person name="Tizabi D.R."/>
            <person name="Bachvaroff T."/>
            <person name="Hill R.T."/>
        </authorList>
    </citation>
    <scope>NUCLEOTIDE SEQUENCE [LARGE SCALE GENOMIC DNA]</scope>
    <source>
        <strain evidence="2 3">P4T</strain>
    </source>
</reference>
<accession>A0ABZ0IRH5</accession>
<keyword evidence="3" id="KW-1185">Reference proteome</keyword>
<organism evidence="2 3">
    <name type="scientific">Imperialibacter roseus</name>
    <dbReference type="NCBI Taxonomy" id="1324217"/>
    <lineage>
        <taxon>Bacteria</taxon>
        <taxon>Pseudomonadati</taxon>
        <taxon>Bacteroidota</taxon>
        <taxon>Cytophagia</taxon>
        <taxon>Cytophagales</taxon>
        <taxon>Flammeovirgaceae</taxon>
        <taxon>Imperialibacter</taxon>
    </lineage>
</organism>
<feature type="domain" description="DUF4097" evidence="1">
    <location>
        <begin position="147"/>
        <end position="261"/>
    </location>
</feature>
<dbReference type="Proteomes" id="UP001302349">
    <property type="component" value="Chromosome"/>
</dbReference>